<feature type="transmembrane region" description="Helical" evidence="1">
    <location>
        <begin position="65"/>
        <end position="84"/>
    </location>
</feature>
<feature type="transmembrane region" description="Helical" evidence="1">
    <location>
        <begin position="392"/>
        <end position="411"/>
    </location>
</feature>
<dbReference type="EMBL" id="UGOD01000006">
    <property type="protein sequence ID" value="STX81577.1"/>
    <property type="molecule type" value="Genomic_DNA"/>
</dbReference>
<dbReference type="Pfam" id="PF07916">
    <property type="entry name" value="TraG_N"/>
    <property type="match status" value="1"/>
</dbReference>
<sequence>MIVFSPLSLYTTYLGWQQYDVIYLALWQTGILYLGFVAIAWRFLKNLLASASATHQMSEHALNQFLFELALAVLICGLFVYPSITLQQKGVVFKPVCTLGGANTKDSSIKDTGTTYDESFADVLTEQVKIPLGFVLLQNLASSMTYGLMKVTGCSDSLQAIKGDLISTHIPQALKKQALDFHHQCYLEAKTAYLNTTRTPTEQAKVQKILQQYGGEDDLNWMGSKVLQTFYYQDLKARSPVPGFSYASNPSSHFEDAGKDDKAVAAHKPEHGYPTCEAWWDKIKADLVDTSNKASWYDEHLGKWNVGHRVAEYKMNHKIGWGSQLSADDFIARVLLQDETGLQLSANEALMDNTNGTFKTAASRALINTGQWFKSFTTTPLKREAILQSLPIMQAFFYFFLIILTPFILALSGYSTKAVGSLCALLFMAIFMQYLWHLGSFLERATVNSLGETNVVSAMQNMMVLFYFIAPLILLKLSAHFGGEGGGVLNGLLTSGQEFVNDKEQMGQNIARVGAKVASKGLV</sequence>
<keyword evidence="1" id="KW-1133">Transmembrane helix</keyword>
<organism evidence="3 4">
    <name type="scientific">Legionella busanensis</name>
    <dbReference type="NCBI Taxonomy" id="190655"/>
    <lineage>
        <taxon>Bacteria</taxon>
        <taxon>Pseudomonadati</taxon>
        <taxon>Pseudomonadota</taxon>
        <taxon>Gammaproteobacteria</taxon>
        <taxon>Legionellales</taxon>
        <taxon>Legionellaceae</taxon>
        <taxon>Legionella</taxon>
    </lineage>
</organism>
<reference evidence="3 4" key="1">
    <citation type="submission" date="2018-06" db="EMBL/GenBank/DDBJ databases">
        <authorList>
            <consortium name="Pathogen Informatics"/>
            <person name="Doyle S."/>
        </authorList>
    </citation>
    <scope>NUCLEOTIDE SEQUENCE [LARGE SCALE GENOMIC DNA]</scope>
    <source>
        <strain evidence="3 4">NCTC13316</strain>
    </source>
</reference>
<dbReference type="InterPro" id="IPR012931">
    <property type="entry name" value="TraG_N_Proteobacteria"/>
</dbReference>
<gene>
    <name evidence="3" type="ORF">NCTC13316_03450</name>
</gene>
<evidence type="ECO:0000313" key="3">
    <source>
        <dbReference type="EMBL" id="STX81577.1"/>
    </source>
</evidence>
<name>A0A378KA36_9GAMM</name>
<feature type="transmembrane region" description="Helical" evidence="1">
    <location>
        <begin position="456"/>
        <end position="475"/>
    </location>
</feature>
<feature type="domain" description="TraG N-terminal Proteobacteria" evidence="2">
    <location>
        <begin position="9"/>
        <end position="496"/>
    </location>
</feature>
<dbReference type="AlphaFoldDB" id="A0A378KA36"/>
<evidence type="ECO:0000256" key="1">
    <source>
        <dbReference type="SAM" id="Phobius"/>
    </source>
</evidence>
<evidence type="ECO:0000259" key="2">
    <source>
        <dbReference type="Pfam" id="PF07916"/>
    </source>
</evidence>
<feature type="transmembrane region" description="Helical" evidence="1">
    <location>
        <begin position="21"/>
        <end position="44"/>
    </location>
</feature>
<dbReference type="OrthoDB" id="5645662at2"/>
<accession>A0A378KA36</accession>
<keyword evidence="1" id="KW-0472">Membrane</keyword>
<dbReference type="Proteomes" id="UP000254794">
    <property type="component" value="Unassembled WGS sequence"/>
</dbReference>
<evidence type="ECO:0000313" key="4">
    <source>
        <dbReference type="Proteomes" id="UP000254794"/>
    </source>
</evidence>
<keyword evidence="4" id="KW-1185">Reference proteome</keyword>
<keyword evidence="1" id="KW-0812">Transmembrane</keyword>
<proteinExistence type="predicted"/>
<protein>
    <submittedName>
        <fullName evidence="3">Membrane protein</fullName>
    </submittedName>
</protein>
<feature type="transmembrane region" description="Helical" evidence="1">
    <location>
        <begin position="418"/>
        <end position="436"/>
    </location>
</feature>
<dbReference type="RefSeq" id="WP_115332940.1">
    <property type="nucleotide sequence ID" value="NZ_CAAAHP010000008.1"/>
</dbReference>